<keyword evidence="4" id="KW-1185">Reference proteome</keyword>
<feature type="region of interest" description="Disordered" evidence="1">
    <location>
        <begin position="146"/>
        <end position="190"/>
    </location>
</feature>
<dbReference type="Gene3D" id="3.20.20.100">
    <property type="entry name" value="NADP-dependent oxidoreductase domain"/>
    <property type="match status" value="1"/>
</dbReference>
<evidence type="ECO:0000259" key="2">
    <source>
        <dbReference type="Pfam" id="PF00248"/>
    </source>
</evidence>
<comment type="caution">
    <text evidence="3">The sequence shown here is derived from an EMBL/GenBank/DDBJ whole genome shotgun (WGS) entry which is preliminary data.</text>
</comment>
<dbReference type="RefSeq" id="WP_378287437.1">
    <property type="nucleotide sequence ID" value="NZ_JBHSON010000070.1"/>
</dbReference>
<dbReference type="Pfam" id="PF00248">
    <property type="entry name" value="Aldo_ket_red"/>
    <property type="match status" value="1"/>
</dbReference>
<feature type="domain" description="NADP-dependent oxidoreductase" evidence="2">
    <location>
        <begin position="13"/>
        <end position="129"/>
    </location>
</feature>
<dbReference type="InterPro" id="IPR036812">
    <property type="entry name" value="NAD(P)_OxRdtase_dom_sf"/>
</dbReference>
<reference evidence="4" key="1">
    <citation type="journal article" date="2019" name="Int. J. Syst. Evol. Microbiol.">
        <title>The Global Catalogue of Microorganisms (GCM) 10K type strain sequencing project: providing services to taxonomists for standard genome sequencing and annotation.</title>
        <authorList>
            <consortium name="The Broad Institute Genomics Platform"/>
            <consortium name="The Broad Institute Genome Sequencing Center for Infectious Disease"/>
            <person name="Wu L."/>
            <person name="Ma J."/>
        </authorList>
    </citation>
    <scope>NUCLEOTIDE SEQUENCE [LARGE SCALE GENOMIC DNA]</scope>
    <source>
        <strain evidence="4">KCTC 42087</strain>
    </source>
</reference>
<feature type="compositionally biased region" description="Low complexity" evidence="1">
    <location>
        <begin position="158"/>
        <end position="172"/>
    </location>
</feature>
<accession>A0ABW1ACR8</accession>
<organism evidence="3 4">
    <name type="scientific">Actinomadura rugatobispora</name>
    <dbReference type="NCBI Taxonomy" id="1994"/>
    <lineage>
        <taxon>Bacteria</taxon>
        <taxon>Bacillati</taxon>
        <taxon>Actinomycetota</taxon>
        <taxon>Actinomycetes</taxon>
        <taxon>Streptosporangiales</taxon>
        <taxon>Thermomonosporaceae</taxon>
        <taxon>Actinomadura</taxon>
    </lineage>
</organism>
<proteinExistence type="predicted"/>
<evidence type="ECO:0000313" key="4">
    <source>
        <dbReference type="Proteomes" id="UP001596074"/>
    </source>
</evidence>
<feature type="compositionally biased region" description="Polar residues" evidence="1">
    <location>
        <begin position="178"/>
        <end position="190"/>
    </location>
</feature>
<evidence type="ECO:0000313" key="3">
    <source>
        <dbReference type="EMBL" id="MFC5751460.1"/>
    </source>
</evidence>
<protein>
    <submittedName>
        <fullName evidence="3">Aldo/keto reductase</fullName>
    </submittedName>
</protein>
<dbReference type="Proteomes" id="UP001596074">
    <property type="component" value="Unassembled WGS sequence"/>
</dbReference>
<dbReference type="EMBL" id="JBHSON010000070">
    <property type="protein sequence ID" value="MFC5751460.1"/>
    <property type="molecule type" value="Genomic_DNA"/>
</dbReference>
<dbReference type="SUPFAM" id="SSF51430">
    <property type="entry name" value="NAD(P)-linked oxidoreductase"/>
    <property type="match status" value="1"/>
</dbReference>
<dbReference type="InterPro" id="IPR023210">
    <property type="entry name" value="NADP_OxRdtase_dom"/>
</dbReference>
<gene>
    <name evidence="3" type="ORF">ACFPZN_38075</name>
</gene>
<evidence type="ECO:0000256" key="1">
    <source>
        <dbReference type="SAM" id="MobiDB-lite"/>
    </source>
</evidence>
<name>A0ABW1ACR8_9ACTN</name>
<sequence>MALLGLGTYRCRDVSAAARVAVSAGVTTIDTAPVYAQGTAQAQLAHIVAAHPEVRLFSKVGHMTRTQAQAALRAGVIAARDATRCHSISPAYLDYQIATTGAELDRQRLDLLYLHNPEHDAHTDPRRLLHQITRAFATCERRFMTAKSPATASPPGAVSPTAPSACTTSSTPRETPQAAPTTTYARSSCP</sequence>